<reference evidence="1 2" key="1">
    <citation type="submission" date="2020-09" db="EMBL/GenBank/DDBJ databases">
        <title>De no assembly of potato wild relative species, Solanum commersonii.</title>
        <authorList>
            <person name="Cho K."/>
        </authorList>
    </citation>
    <scope>NUCLEOTIDE SEQUENCE [LARGE SCALE GENOMIC DNA]</scope>
    <source>
        <strain evidence="1">LZ3.2</strain>
        <tissue evidence="1">Leaf</tissue>
    </source>
</reference>
<dbReference type="PANTHER" id="PTHR36617">
    <property type="entry name" value="PROTEIN, PUTATIVE-RELATED"/>
    <property type="match status" value="1"/>
</dbReference>
<dbReference type="EMBL" id="JACXVP010000002">
    <property type="protein sequence ID" value="KAG5620180.1"/>
    <property type="molecule type" value="Genomic_DNA"/>
</dbReference>
<sequence length="546" mass="63201">MIEIGDECGGWLATKGVTIKKSSAMVWVEAPARFRRSEVVELDSQECKQGKKTCKGKISLAVMTQGRRSSVHIVYKHNSLARRMTTTCYWSPIKIQVRYKLKKGSASLKWRTKSLCGCSRIELTKTRGSSCKKTKSQILRTVWLLYQRGQKFGILWEFQGWYADDTLIFCDTDNSQLKYLRVILILFEAISGLHINWGTSFIFPDNEVPWINILANILGGKVGNGGRTLFWEDKWVDQVTLRNRFPILCNMSLQTEATIREMRDNQGWDLRFRRHLNDWEVNKIVELLNILGQCKDLNTNEDNLFWNPDEQGRFSVGWAYRSSQRPGTHIGGWPWKMIWKRDCKVVADFHQLNGHQLDYAKEHQRSSSLLEQRWESVRTQGEMEDFPCLHWWSIWMERNQRCFKNKSCSMHNLKLNCLQYVEGELVECGNQMLTCKLVGITQDFTWYLECCLCDCDKVEKGALVGIGCCQRANCSRITGAMAEFSEWINDMELIDPPLLEDLSLAEGEIVIGEHPELIDIFFHISGKSCFCRLSNLSFLSWGLIIT</sequence>
<comment type="caution">
    <text evidence="1">The sequence shown here is derived from an EMBL/GenBank/DDBJ whole genome shotgun (WGS) entry which is preliminary data.</text>
</comment>
<proteinExistence type="predicted"/>
<dbReference type="AlphaFoldDB" id="A0A9J6A7G4"/>
<keyword evidence="2" id="KW-1185">Reference proteome</keyword>
<evidence type="ECO:0000313" key="1">
    <source>
        <dbReference type="EMBL" id="KAG5620180.1"/>
    </source>
</evidence>
<evidence type="ECO:0000313" key="2">
    <source>
        <dbReference type="Proteomes" id="UP000824120"/>
    </source>
</evidence>
<dbReference type="Proteomes" id="UP000824120">
    <property type="component" value="Chromosome 2"/>
</dbReference>
<organism evidence="1 2">
    <name type="scientific">Solanum commersonii</name>
    <name type="common">Commerson's wild potato</name>
    <name type="synonym">Commerson's nightshade</name>
    <dbReference type="NCBI Taxonomy" id="4109"/>
    <lineage>
        <taxon>Eukaryota</taxon>
        <taxon>Viridiplantae</taxon>
        <taxon>Streptophyta</taxon>
        <taxon>Embryophyta</taxon>
        <taxon>Tracheophyta</taxon>
        <taxon>Spermatophyta</taxon>
        <taxon>Magnoliopsida</taxon>
        <taxon>eudicotyledons</taxon>
        <taxon>Gunneridae</taxon>
        <taxon>Pentapetalae</taxon>
        <taxon>asterids</taxon>
        <taxon>lamiids</taxon>
        <taxon>Solanales</taxon>
        <taxon>Solanaceae</taxon>
        <taxon>Solanoideae</taxon>
        <taxon>Solaneae</taxon>
        <taxon>Solanum</taxon>
    </lineage>
</organism>
<accession>A0A9J6A7G4</accession>
<name>A0A9J6A7G4_SOLCO</name>
<protein>
    <submittedName>
        <fullName evidence="1">Uncharacterized protein</fullName>
    </submittedName>
</protein>
<dbReference type="PANTHER" id="PTHR36617:SF16">
    <property type="entry name" value="OS04G0516500 PROTEIN"/>
    <property type="match status" value="1"/>
</dbReference>
<gene>
    <name evidence="1" type="ORF">H5410_005398</name>
</gene>